<organism evidence="2">
    <name type="scientific">Candidatus Kentrum sp. FW</name>
    <dbReference type="NCBI Taxonomy" id="2126338"/>
    <lineage>
        <taxon>Bacteria</taxon>
        <taxon>Pseudomonadati</taxon>
        <taxon>Pseudomonadota</taxon>
        <taxon>Gammaproteobacteria</taxon>
        <taxon>Candidatus Kentrum</taxon>
    </lineage>
</organism>
<comment type="similarity">
    <text evidence="1">Belongs to the UPF0047 family.</text>
</comment>
<evidence type="ECO:0000256" key="1">
    <source>
        <dbReference type="ARBA" id="ARBA00005534"/>
    </source>
</evidence>
<proteinExistence type="inferred from homology"/>
<protein>
    <submittedName>
        <fullName evidence="2">Secondary thiamine-phosphate synthase enzyme</fullName>
    </submittedName>
</protein>
<dbReference type="PIRSF" id="PIRSF004681">
    <property type="entry name" value="UCP004681"/>
    <property type="match status" value="1"/>
</dbReference>
<dbReference type="InterPro" id="IPR001602">
    <property type="entry name" value="UPF0047_YjbQ-like"/>
</dbReference>
<accession>A0A450TTX6</accession>
<dbReference type="Pfam" id="PF01894">
    <property type="entry name" value="YjbQ"/>
    <property type="match status" value="1"/>
</dbReference>
<name>A0A450TTX6_9GAMM</name>
<sequence length="136" mass="15271">MKTIQVQTHSHEEMVDITGQVRRMIGENGWSDGVLLVYCPHTTGAITINEGADPDVVRDIIVNMRKLVPRRGDYHHAEGNSDAHIKASMFGPGQFVIVEGGDLRLGTWQKIYFCEFDGPRSRGLWVKFLSSMNIQS</sequence>
<dbReference type="PANTHER" id="PTHR30615:SF8">
    <property type="entry name" value="UPF0047 PROTEIN C4A8.02C"/>
    <property type="match status" value="1"/>
</dbReference>
<dbReference type="Gene3D" id="2.60.120.460">
    <property type="entry name" value="YjbQ-like"/>
    <property type="match status" value="1"/>
</dbReference>
<dbReference type="EMBL" id="CAADFE010000032">
    <property type="protein sequence ID" value="VFJ72201.1"/>
    <property type="molecule type" value="Genomic_DNA"/>
</dbReference>
<evidence type="ECO:0000313" key="2">
    <source>
        <dbReference type="EMBL" id="VFJ72201.1"/>
    </source>
</evidence>
<dbReference type="SUPFAM" id="SSF111038">
    <property type="entry name" value="YjbQ-like"/>
    <property type="match status" value="1"/>
</dbReference>
<gene>
    <name evidence="2" type="ORF">BECKFW1821C_GA0114237_103239</name>
</gene>
<reference evidence="2" key="1">
    <citation type="submission" date="2019-02" db="EMBL/GenBank/DDBJ databases">
        <authorList>
            <person name="Gruber-Vodicka R. H."/>
            <person name="Seah K. B. B."/>
        </authorList>
    </citation>
    <scope>NUCLEOTIDE SEQUENCE</scope>
    <source>
        <strain evidence="2">BECK_BZ131</strain>
    </source>
</reference>
<dbReference type="PANTHER" id="PTHR30615">
    <property type="entry name" value="UNCHARACTERIZED PROTEIN YJBQ-RELATED"/>
    <property type="match status" value="1"/>
</dbReference>
<dbReference type="AlphaFoldDB" id="A0A450TTX6"/>
<dbReference type="InterPro" id="IPR035917">
    <property type="entry name" value="YjbQ-like_sf"/>
</dbReference>
<dbReference type="NCBIfam" id="TIGR00149">
    <property type="entry name" value="TIGR00149_YjbQ"/>
    <property type="match status" value="1"/>
</dbReference>